<feature type="compositionally biased region" description="Acidic residues" evidence="1">
    <location>
        <begin position="23"/>
        <end position="32"/>
    </location>
</feature>
<feature type="region of interest" description="Disordered" evidence="1">
    <location>
        <begin position="133"/>
        <end position="232"/>
    </location>
</feature>
<dbReference type="Gene3D" id="2.60.120.590">
    <property type="entry name" value="Alpha-ketoglutarate-dependent dioxygenase AlkB-like"/>
    <property type="match status" value="1"/>
</dbReference>
<evidence type="ECO:0000313" key="4">
    <source>
        <dbReference type="Proteomes" id="UP001280581"/>
    </source>
</evidence>
<evidence type="ECO:0000259" key="2">
    <source>
        <dbReference type="Pfam" id="PF13532"/>
    </source>
</evidence>
<dbReference type="GO" id="GO:0051747">
    <property type="term" value="F:cytosine C-5 DNA demethylase activity"/>
    <property type="evidence" value="ECO:0007669"/>
    <property type="project" value="TreeGrafter"/>
</dbReference>
<proteinExistence type="predicted"/>
<reference evidence="3 4" key="1">
    <citation type="submission" date="2021-02" db="EMBL/GenBank/DDBJ databases">
        <title>Genome assembly of Pseudopithomyces chartarum.</title>
        <authorList>
            <person name="Jauregui R."/>
            <person name="Singh J."/>
            <person name="Voisey C."/>
        </authorList>
    </citation>
    <scope>NUCLEOTIDE SEQUENCE [LARGE SCALE GENOMIC DNA]</scope>
    <source>
        <strain evidence="3 4">AGR01</strain>
    </source>
</reference>
<dbReference type="EMBL" id="WVTA01000002">
    <property type="protein sequence ID" value="KAK3215770.1"/>
    <property type="molecule type" value="Genomic_DNA"/>
</dbReference>
<dbReference type="SUPFAM" id="SSF51197">
    <property type="entry name" value="Clavaminate synthase-like"/>
    <property type="match status" value="1"/>
</dbReference>
<feature type="compositionally biased region" description="Polar residues" evidence="1">
    <location>
        <begin position="48"/>
        <end position="78"/>
    </location>
</feature>
<feature type="compositionally biased region" description="Low complexity" evidence="1">
    <location>
        <begin position="133"/>
        <end position="151"/>
    </location>
</feature>
<name>A0AAN6M3N1_9PLEO</name>
<feature type="region of interest" description="Disordered" evidence="1">
    <location>
        <begin position="22"/>
        <end position="102"/>
    </location>
</feature>
<feature type="region of interest" description="Disordered" evidence="1">
    <location>
        <begin position="254"/>
        <end position="288"/>
    </location>
</feature>
<feature type="compositionally biased region" description="Acidic residues" evidence="1">
    <location>
        <begin position="194"/>
        <end position="212"/>
    </location>
</feature>
<feature type="compositionally biased region" description="Basic and acidic residues" evidence="1">
    <location>
        <begin position="213"/>
        <end position="222"/>
    </location>
</feature>
<dbReference type="InterPro" id="IPR027450">
    <property type="entry name" value="AlkB-like"/>
</dbReference>
<accession>A0AAN6M3N1</accession>
<dbReference type="AlphaFoldDB" id="A0AAN6M3N1"/>
<keyword evidence="4" id="KW-1185">Reference proteome</keyword>
<gene>
    <name evidence="3" type="ORF">GRF29_8g1057460</name>
</gene>
<sequence>MSDDGAPAQHPPYGLGVLQQLDTDMELSDVPEDLSSWSEAENDPVQLEVSSPVQSPFSNEVTSHAPKVSSTPLNTNSHGAVEPVQLPSPISPGTVETRNPFSLSEADLHAEMQDYVDSLVSETVEWHEAQLAKAAQAAQNAKLEQAAQSAKTAKRRRSKSSSESVLPTEPLRRSKRFRKSSESPKPRGKSQESPDSDADEVIEPDETEETDETEGKEIRETEQTNETYQNDSPVASLHMTLKLSSLALSGLEAQTTSTSSIPRIPRQADTNPTPGPSNSGLQGESSNIGLQTGIANHETAVQNQKIVYKHPGNFPRPDERIIGLIPRQGHVYSFLWTIILELLKVYYHGPEKPDPTFKPPICSLTRMALCETLPYYRAFQSGEYSTDFITYGCLLADNAFIRDFMDGSVTISRAGGGMSQNAKKEMVQTKDQDANKIGRALKTNMERHIPVVHLTTKNNPFLPSKAPHEYCVLGHYKPTRVWVEKQWSDKKHVKCVRYRFEKLSSGGEPIWWLPKGTEELAPRGSLPPPMNRACGWCSQASDQIYLQGWMCLNDTCKAHWKLVTDTGALRDPHEPDLVYDPRFLKQKTNAWPNEDHVFDLMPYDAHMSEDTPAHSLYNVHAWKGIVCPKCTCCIPRLAWEGWKCKTPGCGYQRIAPRKVIPATSLREIYHCIKDSYTFPRDKIPEQMRQNVIVAAPVYAYNYTIVTYRFRGVDGFITHLIPNETVLCHPGGPDDMFAELQSTDIGLERRTNGPRNDKNARPTRHMNVNFGVPYNFIASNLEGNRNFDDTNTNCIPSARSLMKWATELVFALQQGKTPEQVAKEWHQKQYNELLTLAYFEDQEIGWHDDGERGLGPTIATLSLGCTGSMKVKMKPLMYHGVSGNKGIYHHQFRPIPGCQKYEQRLAAHDEILANAPAKNANPYYIDAGKKLGLNSSGSPKPLLDMILGHGDIVIMHGHLLQRCFDHGVEHEGLLRAAMTCRYIDPSTVPAGVLKYEVKPDPIGYDGAKLPIPRNADGKPIGDPFGVWKTG</sequence>
<dbReference type="GO" id="GO:0008198">
    <property type="term" value="F:ferrous iron binding"/>
    <property type="evidence" value="ECO:0007669"/>
    <property type="project" value="TreeGrafter"/>
</dbReference>
<dbReference type="InterPro" id="IPR037151">
    <property type="entry name" value="AlkB-like_sf"/>
</dbReference>
<dbReference type="GO" id="GO:0035516">
    <property type="term" value="F:broad specificity oxidative DNA demethylase activity"/>
    <property type="evidence" value="ECO:0007669"/>
    <property type="project" value="TreeGrafter"/>
</dbReference>
<feature type="compositionally biased region" description="Basic and acidic residues" evidence="1">
    <location>
        <begin position="179"/>
        <end position="192"/>
    </location>
</feature>
<evidence type="ECO:0000256" key="1">
    <source>
        <dbReference type="SAM" id="MobiDB-lite"/>
    </source>
</evidence>
<dbReference type="PANTHER" id="PTHR31573">
    <property type="entry name" value="ALPHA-KETOGLUTARATE-DEPENDENT DIOXYGENASE ALKB HOMOLOG 2"/>
    <property type="match status" value="1"/>
</dbReference>
<feature type="compositionally biased region" description="Polar residues" evidence="1">
    <location>
        <begin position="268"/>
        <end position="288"/>
    </location>
</feature>
<protein>
    <recommendedName>
        <fullName evidence="2">Alpha-ketoglutarate-dependent dioxygenase AlkB-like domain-containing protein</fullName>
    </recommendedName>
</protein>
<dbReference type="InterPro" id="IPR032852">
    <property type="entry name" value="ALKBH2"/>
</dbReference>
<dbReference type="Gene3D" id="2.30.280.10">
    <property type="entry name" value="SRA-YDG"/>
    <property type="match status" value="1"/>
</dbReference>
<comment type="caution">
    <text evidence="3">The sequence shown here is derived from an EMBL/GenBank/DDBJ whole genome shotgun (WGS) entry which is preliminary data.</text>
</comment>
<feature type="domain" description="Alpha-ketoglutarate-dependent dioxygenase AlkB-like" evidence="2">
    <location>
        <begin position="818"/>
        <end position="969"/>
    </location>
</feature>
<dbReference type="PANTHER" id="PTHR31573:SF4">
    <property type="entry name" value="FE2OG DIOXYGENASE DOMAIN-CONTAINING PROTEIN"/>
    <property type="match status" value="1"/>
</dbReference>
<dbReference type="GO" id="GO:0006307">
    <property type="term" value="P:DNA alkylation repair"/>
    <property type="evidence" value="ECO:0007669"/>
    <property type="project" value="TreeGrafter"/>
</dbReference>
<dbReference type="Proteomes" id="UP001280581">
    <property type="component" value="Unassembled WGS sequence"/>
</dbReference>
<evidence type="ECO:0000313" key="3">
    <source>
        <dbReference type="EMBL" id="KAK3215770.1"/>
    </source>
</evidence>
<organism evidence="3 4">
    <name type="scientific">Pseudopithomyces chartarum</name>
    <dbReference type="NCBI Taxonomy" id="1892770"/>
    <lineage>
        <taxon>Eukaryota</taxon>
        <taxon>Fungi</taxon>
        <taxon>Dikarya</taxon>
        <taxon>Ascomycota</taxon>
        <taxon>Pezizomycotina</taxon>
        <taxon>Dothideomycetes</taxon>
        <taxon>Pleosporomycetidae</taxon>
        <taxon>Pleosporales</taxon>
        <taxon>Massarineae</taxon>
        <taxon>Didymosphaeriaceae</taxon>
        <taxon>Pseudopithomyces</taxon>
    </lineage>
</organism>
<dbReference type="InterPro" id="IPR036987">
    <property type="entry name" value="SRA-YDG_sf"/>
</dbReference>
<dbReference type="Pfam" id="PF13532">
    <property type="entry name" value="2OG-FeII_Oxy_2"/>
    <property type="match status" value="1"/>
</dbReference>